<keyword evidence="7" id="KW-0238">DNA-binding</keyword>
<evidence type="ECO:0000256" key="10">
    <source>
        <dbReference type="PROSITE-ProRule" id="PRU00042"/>
    </source>
</evidence>
<gene>
    <name evidence="12" type="ORF">TMSB3V08_LOCUS11008</name>
</gene>
<dbReference type="PANTHER" id="PTHR24394:SF48">
    <property type="entry name" value="ZINC FINGER PROTEIN 771"/>
    <property type="match status" value="1"/>
</dbReference>
<keyword evidence="5" id="KW-0862">Zinc</keyword>
<dbReference type="AlphaFoldDB" id="A0A7R9HTA1"/>
<dbReference type="PANTHER" id="PTHR24394">
    <property type="entry name" value="ZINC FINGER PROTEIN"/>
    <property type="match status" value="1"/>
</dbReference>
<dbReference type="FunFam" id="3.30.160.60:FF:000557">
    <property type="entry name" value="zinc finger and SCAN domain-containing protein 29"/>
    <property type="match status" value="1"/>
</dbReference>
<sequence>MWSQGPDGWTSVLQGLTTEIGLVFVNSMARRFHTHDTTKHQIYNVQAFRTPLELNPASPPPQFRLSFGPSSDFTTTKSYTKQFPLDLSCSDKKKRRSLLSCGICGKTFDRPSLLKRHGRTHTGEKPHACDVCDKAFSTKSSLNTHKRIHSGEKPHICQLCGKKFTASSNLYYHRMTHIKEKPHKCPVCPKSFPTPGDLRAHNYIHNGSWPYKCDVCDRGFSKVTNLRNHMFLHSGNYVNIQ</sequence>
<dbReference type="PROSITE" id="PS00028">
    <property type="entry name" value="ZINC_FINGER_C2H2_1"/>
    <property type="match status" value="5"/>
</dbReference>
<evidence type="ECO:0000256" key="5">
    <source>
        <dbReference type="ARBA" id="ARBA00022833"/>
    </source>
</evidence>
<dbReference type="Pfam" id="PF00096">
    <property type="entry name" value="zf-C2H2"/>
    <property type="match status" value="5"/>
</dbReference>
<dbReference type="GO" id="GO:0005634">
    <property type="term" value="C:nucleus"/>
    <property type="evidence" value="ECO:0007669"/>
    <property type="project" value="UniProtKB-SubCell"/>
</dbReference>
<dbReference type="FunFam" id="3.30.160.60:FF:000065">
    <property type="entry name" value="B-cell CLL/lymphoma 6, member B"/>
    <property type="match status" value="1"/>
</dbReference>
<evidence type="ECO:0000256" key="8">
    <source>
        <dbReference type="ARBA" id="ARBA00023163"/>
    </source>
</evidence>
<evidence type="ECO:0000259" key="11">
    <source>
        <dbReference type="PROSITE" id="PS50157"/>
    </source>
</evidence>
<feature type="domain" description="C2H2-type" evidence="11">
    <location>
        <begin position="155"/>
        <end position="182"/>
    </location>
</feature>
<evidence type="ECO:0000313" key="12">
    <source>
        <dbReference type="EMBL" id="CAD7434355.1"/>
    </source>
</evidence>
<keyword evidence="6" id="KW-0805">Transcription regulation</keyword>
<dbReference type="Gene3D" id="3.30.160.60">
    <property type="entry name" value="Classic Zinc Finger"/>
    <property type="match status" value="5"/>
</dbReference>
<reference evidence="12" key="1">
    <citation type="submission" date="2020-11" db="EMBL/GenBank/DDBJ databases">
        <authorList>
            <person name="Tran Van P."/>
        </authorList>
    </citation>
    <scope>NUCLEOTIDE SEQUENCE</scope>
</reference>
<feature type="domain" description="C2H2-type" evidence="11">
    <location>
        <begin position="127"/>
        <end position="154"/>
    </location>
</feature>
<evidence type="ECO:0000256" key="9">
    <source>
        <dbReference type="ARBA" id="ARBA00023242"/>
    </source>
</evidence>
<dbReference type="FunFam" id="3.30.160.60:FF:000446">
    <property type="entry name" value="Zinc finger protein"/>
    <property type="match status" value="1"/>
</dbReference>
<name>A0A7R9HTA1_9NEOP</name>
<accession>A0A7R9HTA1</accession>
<dbReference type="GO" id="GO:0008270">
    <property type="term" value="F:zinc ion binding"/>
    <property type="evidence" value="ECO:0007669"/>
    <property type="project" value="UniProtKB-KW"/>
</dbReference>
<evidence type="ECO:0000256" key="6">
    <source>
        <dbReference type="ARBA" id="ARBA00023015"/>
    </source>
</evidence>
<dbReference type="InterPro" id="IPR013087">
    <property type="entry name" value="Znf_C2H2_type"/>
</dbReference>
<evidence type="ECO:0000256" key="3">
    <source>
        <dbReference type="ARBA" id="ARBA00022737"/>
    </source>
</evidence>
<evidence type="ECO:0000256" key="1">
    <source>
        <dbReference type="ARBA" id="ARBA00004123"/>
    </source>
</evidence>
<feature type="domain" description="C2H2-type" evidence="11">
    <location>
        <begin position="211"/>
        <end position="238"/>
    </location>
</feature>
<protein>
    <recommendedName>
        <fullName evidence="11">C2H2-type domain-containing protein</fullName>
    </recommendedName>
</protein>
<dbReference type="InterPro" id="IPR036236">
    <property type="entry name" value="Znf_C2H2_sf"/>
</dbReference>
<keyword evidence="8" id="KW-0804">Transcription</keyword>
<dbReference type="GO" id="GO:0003677">
    <property type="term" value="F:DNA binding"/>
    <property type="evidence" value="ECO:0007669"/>
    <property type="project" value="UniProtKB-KW"/>
</dbReference>
<keyword evidence="3" id="KW-0677">Repeat</keyword>
<dbReference type="PROSITE" id="PS50157">
    <property type="entry name" value="ZINC_FINGER_C2H2_2"/>
    <property type="match status" value="5"/>
</dbReference>
<dbReference type="FunFam" id="3.30.160.60:FF:000744">
    <property type="entry name" value="zinc finger E-box-binding homeobox 1"/>
    <property type="match status" value="1"/>
</dbReference>
<proteinExistence type="predicted"/>
<keyword evidence="2" id="KW-0479">Metal-binding</keyword>
<dbReference type="FunFam" id="3.30.160.60:FF:000450">
    <property type="entry name" value="PR domain zinc finger protein 14"/>
    <property type="match status" value="1"/>
</dbReference>
<dbReference type="EMBL" id="OB797460">
    <property type="protein sequence ID" value="CAD7434355.1"/>
    <property type="molecule type" value="Genomic_DNA"/>
</dbReference>
<dbReference type="SMART" id="SM00355">
    <property type="entry name" value="ZnF_C2H2"/>
    <property type="match status" value="5"/>
</dbReference>
<evidence type="ECO:0000256" key="4">
    <source>
        <dbReference type="ARBA" id="ARBA00022771"/>
    </source>
</evidence>
<keyword evidence="9" id="KW-0539">Nucleus</keyword>
<evidence type="ECO:0000256" key="7">
    <source>
        <dbReference type="ARBA" id="ARBA00023125"/>
    </source>
</evidence>
<organism evidence="12">
    <name type="scientific">Timema monikensis</name>
    <dbReference type="NCBI Taxonomy" id="170555"/>
    <lineage>
        <taxon>Eukaryota</taxon>
        <taxon>Metazoa</taxon>
        <taxon>Ecdysozoa</taxon>
        <taxon>Arthropoda</taxon>
        <taxon>Hexapoda</taxon>
        <taxon>Insecta</taxon>
        <taxon>Pterygota</taxon>
        <taxon>Neoptera</taxon>
        <taxon>Polyneoptera</taxon>
        <taxon>Phasmatodea</taxon>
        <taxon>Timematodea</taxon>
        <taxon>Timematoidea</taxon>
        <taxon>Timematidae</taxon>
        <taxon>Timema</taxon>
    </lineage>
</organism>
<feature type="domain" description="C2H2-type" evidence="11">
    <location>
        <begin position="183"/>
        <end position="210"/>
    </location>
</feature>
<feature type="domain" description="C2H2-type" evidence="11">
    <location>
        <begin position="99"/>
        <end position="126"/>
    </location>
</feature>
<dbReference type="SUPFAM" id="SSF57667">
    <property type="entry name" value="beta-beta-alpha zinc fingers"/>
    <property type="match status" value="3"/>
</dbReference>
<comment type="subcellular location">
    <subcellularLocation>
        <location evidence="1">Nucleus</location>
    </subcellularLocation>
</comment>
<evidence type="ECO:0000256" key="2">
    <source>
        <dbReference type="ARBA" id="ARBA00022723"/>
    </source>
</evidence>
<dbReference type="GO" id="GO:0000981">
    <property type="term" value="F:DNA-binding transcription factor activity, RNA polymerase II-specific"/>
    <property type="evidence" value="ECO:0007669"/>
    <property type="project" value="TreeGrafter"/>
</dbReference>
<keyword evidence="4 10" id="KW-0863">Zinc-finger</keyword>